<feature type="transmembrane region" description="Helical" evidence="7">
    <location>
        <begin position="328"/>
        <end position="357"/>
    </location>
</feature>
<dbReference type="GO" id="GO:0022857">
    <property type="term" value="F:transmembrane transporter activity"/>
    <property type="evidence" value="ECO:0007669"/>
    <property type="project" value="TreeGrafter"/>
</dbReference>
<keyword evidence="3 7" id="KW-0812">Transmembrane</keyword>
<dbReference type="InterPro" id="IPR025857">
    <property type="entry name" value="MacB_PCD"/>
</dbReference>
<evidence type="ECO:0000256" key="6">
    <source>
        <dbReference type="ARBA" id="ARBA00038076"/>
    </source>
</evidence>
<evidence type="ECO:0000259" key="8">
    <source>
        <dbReference type="Pfam" id="PF02687"/>
    </source>
</evidence>
<dbReference type="InterPro" id="IPR003838">
    <property type="entry name" value="ABC3_permease_C"/>
</dbReference>
<evidence type="ECO:0000313" key="11">
    <source>
        <dbReference type="Proteomes" id="UP000246569"/>
    </source>
</evidence>
<dbReference type="RefSeq" id="WP_211346171.1">
    <property type="nucleotide sequence ID" value="NZ_QGTJ01000003.1"/>
</dbReference>
<evidence type="ECO:0000256" key="1">
    <source>
        <dbReference type="ARBA" id="ARBA00004651"/>
    </source>
</evidence>
<comment type="subcellular location">
    <subcellularLocation>
        <location evidence="1">Cell membrane</location>
        <topology evidence="1">Multi-pass membrane protein</topology>
    </subcellularLocation>
</comment>
<evidence type="ECO:0000256" key="5">
    <source>
        <dbReference type="ARBA" id="ARBA00023136"/>
    </source>
</evidence>
<dbReference type="InterPro" id="IPR050250">
    <property type="entry name" value="Macrolide_Exporter_MacB"/>
</dbReference>
<keyword evidence="5 7" id="KW-0472">Membrane</keyword>
<evidence type="ECO:0000313" key="10">
    <source>
        <dbReference type="EMBL" id="PWV63502.1"/>
    </source>
</evidence>
<dbReference type="AlphaFoldDB" id="A0A317MYY6"/>
<reference evidence="10 11" key="1">
    <citation type="submission" date="2018-05" db="EMBL/GenBank/DDBJ databases">
        <title>Genomic Encyclopedia of Type Strains, Phase IV (KMG-IV): sequencing the most valuable type-strain genomes for metagenomic binning, comparative biology and taxonomic classification.</title>
        <authorList>
            <person name="Goeker M."/>
        </authorList>
    </citation>
    <scope>NUCLEOTIDE SEQUENCE [LARGE SCALE GENOMIC DNA]</scope>
    <source>
        <strain evidence="10 11">DSM 23606</strain>
    </source>
</reference>
<dbReference type="PANTHER" id="PTHR30572:SF4">
    <property type="entry name" value="ABC TRANSPORTER PERMEASE YTRF"/>
    <property type="match status" value="1"/>
</dbReference>
<proteinExistence type="inferred from homology"/>
<sequence>MLWNALLLSVREIRRNLLRSFLTILGIVIGVAAVITMVTLGNGATAQISQQIASLGSNLLIVLPGQRLGPGRDSSGAPRFRLSDVAAVREQVADVVAVSAQSSTSITAVVGNKNWSSMVTGTDNAWFTTGNWVMASGREFNEAELRGGRPVCVIGETVRRELFGAAADPLGASVRLKSLSCMVIGLLASKGQSMMGSDQDDLIVMPFATFQRRISGRQGNQDVGSMRVSFRDGADASKLQAEIRRLLRERRHLATSEDDNFSVLDTRQIADTLTGTTKVLTALLGAVAAVSLLVGGIGIMNIMLVSVTERTREIGIRLAIGALEREVLLQFLVEAVALSAFGGLLGITLAALASFGLASLMGLPFAFDVGINLTAFLFSAAVGVLFGYVPARRAARLDPIEALRHE</sequence>
<evidence type="ECO:0000256" key="7">
    <source>
        <dbReference type="SAM" id="Phobius"/>
    </source>
</evidence>
<evidence type="ECO:0000259" key="9">
    <source>
        <dbReference type="Pfam" id="PF12704"/>
    </source>
</evidence>
<comment type="caution">
    <text evidence="10">The sequence shown here is derived from an EMBL/GenBank/DDBJ whole genome shotgun (WGS) entry which is preliminary data.</text>
</comment>
<dbReference type="EMBL" id="QGTJ01000003">
    <property type="protein sequence ID" value="PWV63502.1"/>
    <property type="molecule type" value="Genomic_DNA"/>
</dbReference>
<feature type="domain" description="MacB-like periplasmic core" evidence="9">
    <location>
        <begin position="20"/>
        <end position="246"/>
    </location>
</feature>
<organism evidence="10 11">
    <name type="scientific">Plasticicumulans acidivorans</name>
    <dbReference type="NCBI Taxonomy" id="886464"/>
    <lineage>
        <taxon>Bacteria</taxon>
        <taxon>Pseudomonadati</taxon>
        <taxon>Pseudomonadota</taxon>
        <taxon>Gammaproteobacteria</taxon>
        <taxon>Candidatus Competibacteraceae</taxon>
        <taxon>Plasticicumulans</taxon>
    </lineage>
</organism>
<evidence type="ECO:0000256" key="3">
    <source>
        <dbReference type="ARBA" id="ARBA00022692"/>
    </source>
</evidence>
<keyword evidence="2" id="KW-1003">Cell membrane</keyword>
<keyword evidence="11" id="KW-1185">Reference proteome</keyword>
<feature type="domain" description="ABC3 transporter permease C-terminal" evidence="8">
    <location>
        <begin position="286"/>
        <end position="399"/>
    </location>
</feature>
<protein>
    <submittedName>
        <fullName evidence="10">Putative ABC transport system permease protein</fullName>
    </submittedName>
</protein>
<accession>A0A317MYY6</accession>
<feature type="transmembrane region" description="Helical" evidence="7">
    <location>
        <begin position="282"/>
        <end position="307"/>
    </location>
</feature>
<dbReference type="Pfam" id="PF12704">
    <property type="entry name" value="MacB_PCD"/>
    <property type="match status" value="1"/>
</dbReference>
<dbReference type="Pfam" id="PF02687">
    <property type="entry name" value="FtsX"/>
    <property type="match status" value="1"/>
</dbReference>
<feature type="transmembrane region" description="Helical" evidence="7">
    <location>
        <begin position="21"/>
        <end position="41"/>
    </location>
</feature>
<name>A0A317MYY6_9GAMM</name>
<dbReference type="GO" id="GO:0005886">
    <property type="term" value="C:plasma membrane"/>
    <property type="evidence" value="ECO:0007669"/>
    <property type="project" value="UniProtKB-SubCell"/>
</dbReference>
<keyword evidence="4 7" id="KW-1133">Transmembrane helix</keyword>
<feature type="transmembrane region" description="Helical" evidence="7">
    <location>
        <begin position="369"/>
        <end position="389"/>
    </location>
</feature>
<evidence type="ECO:0000256" key="2">
    <source>
        <dbReference type="ARBA" id="ARBA00022475"/>
    </source>
</evidence>
<evidence type="ECO:0000256" key="4">
    <source>
        <dbReference type="ARBA" id="ARBA00022989"/>
    </source>
</evidence>
<dbReference type="Proteomes" id="UP000246569">
    <property type="component" value="Unassembled WGS sequence"/>
</dbReference>
<dbReference type="PANTHER" id="PTHR30572">
    <property type="entry name" value="MEMBRANE COMPONENT OF TRANSPORTER-RELATED"/>
    <property type="match status" value="1"/>
</dbReference>
<gene>
    <name evidence="10" type="ORF">C7443_103433</name>
</gene>
<comment type="similarity">
    <text evidence="6">Belongs to the ABC-4 integral membrane protein family.</text>
</comment>